<feature type="chain" id="PRO_5037686737" evidence="1">
    <location>
        <begin position="20"/>
        <end position="102"/>
    </location>
</feature>
<keyword evidence="2" id="KW-1185">Reference proteome</keyword>
<evidence type="ECO:0000313" key="2">
    <source>
        <dbReference type="Proteomes" id="UP000887574"/>
    </source>
</evidence>
<protein>
    <submittedName>
        <fullName evidence="3">Uncharacterized protein</fullName>
    </submittedName>
</protein>
<dbReference type="AlphaFoldDB" id="A0A915ESI6"/>
<proteinExistence type="predicted"/>
<keyword evidence="1" id="KW-0732">Signal</keyword>
<name>A0A915ESI6_9BILA</name>
<sequence>MKLLCVVFVLCFLTAVVVGEFSSLRVKRQFGRGGFDRGFGGPGRGFGGPGRGFGGPNRGFGRGGPVVVTKTVTKTEVIREAENNQHFLLLFVNIHKPSFHFF</sequence>
<feature type="signal peptide" evidence="1">
    <location>
        <begin position="1"/>
        <end position="19"/>
    </location>
</feature>
<evidence type="ECO:0000313" key="3">
    <source>
        <dbReference type="WBParaSite" id="jg9981"/>
    </source>
</evidence>
<organism evidence="2 3">
    <name type="scientific">Ditylenchus dipsaci</name>
    <dbReference type="NCBI Taxonomy" id="166011"/>
    <lineage>
        <taxon>Eukaryota</taxon>
        <taxon>Metazoa</taxon>
        <taxon>Ecdysozoa</taxon>
        <taxon>Nematoda</taxon>
        <taxon>Chromadorea</taxon>
        <taxon>Rhabditida</taxon>
        <taxon>Tylenchina</taxon>
        <taxon>Tylenchomorpha</taxon>
        <taxon>Sphaerularioidea</taxon>
        <taxon>Anguinidae</taxon>
        <taxon>Anguininae</taxon>
        <taxon>Ditylenchus</taxon>
    </lineage>
</organism>
<dbReference type="WBParaSite" id="jg9981">
    <property type="protein sequence ID" value="jg9981"/>
    <property type="gene ID" value="jg9981"/>
</dbReference>
<evidence type="ECO:0000256" key="1">
    <source>
        <dbReference type="SAM" id="SignalP"/>
    </source>
</evidence>
<dbReference type="Proteomes" id="UP000887574">
    <property type="component" value="Unplaced"/>
</dbReference>
<accession>A0A915ESI6</accession>
<reference evidence="3" key="1">
    <citation type="submission" date="2022-11" db="UniProtKB">
        <authorList>
            <consortium name="WormBaseParasite"/>
        </authorList>
    </citation>
    <scope>IDENTIFICATION</scope>
</reference>